<evidence type="ECO:0000313" key="7">
    <source>
        <dbReference type="EMBL" id="RUS88933.1"/>
    </source>
</evidence>
<keyword evidence="8" id="KW-1185">Reference proteome</keyword>
<feature type="non-terminal residue" evidence="7">
    <location>
        <position position="389"/>
    </location>
</feature>
<gene>
    <name evidence="7" type="ORF">EGW08_003269</name>
</gene>
<organism evidence="7 8">
    <name type="scientific">Elysia chlorotica</name>
    <name type="common">Eastern emerald elysia</name>
    <name type="synonym">Sea slug</name>
    <dbReference type="NCBI Taxonomy" id="188477"/>
    <lineage>
        <taxon>Eukaryota</taxon>
        <taxon>Metazoa</taxon>
        <taxon>Spiralia</taxon>
        <taxon>Lophotrochozoa</taxon>
        <taxon>Mollusca</taxon>
        <taxon>Gastropoda</taxon>
        <taxon>Heterobranchia</taxon>
        <taxon>Euthyneura</taxon>
        <taxon>Panpulmonata</taxon>
        <taxon>Sacoglossa</taxon>
        <taxon>Placobranchoidea</taxon>
        <taxon>Plakobranchidae</taxon>
        <taxon>Elysia</taxon>
    </lineage>
</organism>
<keyword evidence="4" id="KW-1133">Transmembrane helix</keyword>
<evidence type="ECO:0000256" key="1">
    <source>
        <dbReference type="ARBA" id="ARBA00004370"/>
    </source>
</evidence>
<evidence type="ECO:0000313" key="8">
    <source>
        <dbReference type="Proteomes" id="UP000271974"/>
    </source>
</evidence>
<dbReference type="AlphaFoldDB" id="A0A3S1BQC5"/>
<keyword evidence="3" id="KW-0677">Repeat</keyword>
<name>A0A3S1BQC5_ELYCH</name>
<evidence type="ECO:0000256" key="2">
    <source>
        <dbReference type="ARBA" id="ARBA00022692"/>
    </source>
</evidence>
<dbReference type="EMBL" id="RQTK01000070">
    <property type="protein sequence ID" value="RUS88933.1"/>
    <property type="molecule type" value="Genomic_DNA"/>
</dbReference>
<comment type="subcellular location">
    <subcellularLocation>
        <location evidence="1">Membrane</location>
    </subcellularLocation>
</comment>
<evidence type="ECO:0000259" key="6">
    <source>
        <dbReference type="Pfam" id="PF02010"/>
    </source>
</evidence>
<dbReference type="PANTHER" id="PTHR46730:SF1">
    <property type="entry name" value="PLAT DOMAIN-CONTAINING PROTEIN"/>
    <property type="match status" value="1"/>
</dbReference>
<protein>
    <recommendedName>
        <fullName evidence="6">PKD/REJ-like domain-containing protein</fullName>
    </recommendedName>
</protein>
<feature type="non-terminal residue" evidence="7">
    <location>
        <position position="1"/>
    </location>
</feature>
<evidence type="ECO:0000256" key="3">
    <source>
        <dbReference type="ARBA" id="ARBA00022737"/>
    </source>
</evidence>
<sequence>VTVTSGPVIFVNTSTENNFEVPFSVVGTYVLDVKAESPLFSTNIVKTIEIEKRLKGLEVSIRNEILIPGEPNLLQVTLIDFTADTCLYIDWDYFGEQVVYSEPGAACNDPSFTGATYAGTVADITSSRLMYNYRIPGEYTMRVVAVNSNGDTESVSKLISISYEECSGPKVSIQDSRSFFYLSSRHMKSRYIRLRGFASINCPSNLANVKKWTVQVVDELTGQDGANVDISSLTTNKAELYIPSRFLPLGTYKATYEMTMVAGDAVTFSGSAMTYFTVVLSDLIGIIVENGMTFITVGTAQSYLLEPLRYSLDPDIDETEPQGISVISWNCDTLDGSTPDAACIGFRSATSSTLNIQGSALTEGQTYIITVILQKGTRTTRAELRVMID</sequence>
<evidence type="ECO:0000256" key="4">
    <source>
        <dbReference type="ARBA" id="ARBA00022989"/>
    </source>
</evidence>
<dbReference type="InterPro" id="IPR002859">
    <property type="entry name" value="PKD/REJ-like"/>
</dbReference>
<dbReference type="GO" id="GO:0006816">
    <property type="term" value="P:calcium ion transport"/>
    <property type="evidence" value="ECO:0007669"/>
    <property type="project" value="TreeGrafter"/>
</dbReference>
<proteinExistence type="predicted"/>
<dbReference type="OrthoDB" id="10050421at2759"/>
<evidence type="ECO:0000256" key="5">
    <source>
        <dbReference type="ARBA" id="ARBA00023136"/>
    </source>
</evidence>
<keyword evidence="2" id="KW-0812">Transmembrane</keyword>
<dbReference type="STRING" id="188477.A0A3S1BQC5"/>
<accession>A0A3S1BQC5</accession>
<dbReference type="GO" id="GO:0005886">
    <property type="term" value="C:plasma membrane"/>
    <property type="evidence" value="ECO:0007669"/>
    <property type="project" value="TreeGrafter"/>
</dbReference>
<comment type="caution">
    <text evidence="7">The sequence shown here is derived from an EMBL/GenBank/DDBJ whole genome shotgun (WGS) entry which is preliminary data.</text>
</comment>
<keyword evidence="5" id="KW-0472">Membrane</keyword>
<feature type="domain" description="PKD/REJ-like" evidence="6">
    <location>
        <begin position="200"/>
        <end position="388"/>
    </location>
</feature>
<dbReference type="GO" id="GO:0005261">
    <property type="term" value="F:monoatomic cation channel activity"/>
    <property type="evidence" value="ECO:0007669"/>
    <property type="project" value="TreeGrafter"/>
</dbReference>
<dbReference type="Pfam" id="PF02010">
    <property type="entry name" value="REJ"/>
    <property type="match status" value="1"/>
</dbReference>
<dbReference type="PANTHER" id="PTHR46730">
    <property type="entry name" value="POLYCYSTIN-1"/>
    <property type="match status" value="1"/>
</dbReference>
<dbReference type="Proteomes" id="UP000271974">
    <property type="component" value="Unassembled WGS sequence"/>
</dbReference>
<reference evidence="7 8" key="1">
    <citation type="submission" date="2019-01" db="EMBL/GenBank/DDBJ databases">
        <title>A draft genome assembly of the solar-powered sea slug Elysia chlorotica.</title>
        <authorList>
            <person name="Cai H."/>
            <person name="Li Q."/>
            <person name="Fang X."/>
            <person name="Li J."/>
            <person name="Curtis N.E."/>
            <person name="Altenburger A."/>
            <person name="Shibata T."/>
            <person name="Feng M."/>
            <person name="Maeda T."/>
            <person name="Schwartz J.A."/>
            <person name="Shigenobu S."/>
            <person name="Lundholm N."/>
            <person name="Nishiyama T."/>
            <person name="Yang H."/>
            <person name="Hasebe M."/>
            <person name="Li S."/>
            <person name="Pierce S.K."/>
            <person name="Wang J."/>
        </authorList>
    </citation>
    <scope>NUCLEOTIDE SEQUENCE [LARGE SCALE GENOMIC DNA]</scope>
    <source>
        <strain evidence="7">EC2010</strain>
        <tissue evidence="7">Whole organism of an adult</tissue>
    </source>
</reference>